<evidence type="ECO:0000313" key="5">
    <source>
        <dbReference type="Proteomes" id="UP000441358"/>
    </source>
</evidence>
<dbReference type="GO" id="GO:0016740">
    <property type="term" value="F:transferase activity"/>
    <property type="evidence" value="ECO:0007669"/>
    <property type="project" value="UniProtKB-KW"/>
</dbReference>
<proteinExistence type="inferred from homology"/>
<evidence type="ECO:0000259" key="2">
    <source>
        <dbReference type="Pfam" id="PF00535"/>
    </source>
</evidence>
<evidence type="ECO:0000313" key="6">
    <source>
        <dbReference type="Proteomes" id="UP000461276"/>
    </source>
</evidence>
<reference evidence="5 6" key="1">
    <citation type="journal article" date="2019" name="Nat. Med.">
        <title>A library of human gut bacterial isolates paired with longitudinal multiomics data enables mechanistic microbiome research.</title>
        <authorList>
            <person name="Poyet M."/>
            <person name="Groussin M."/>
            <person name="Gibbons S.M."/>
            <person name="Avila-Pacheco J."/>
            <person name="Jiang X."/>
            <person name="Kearney S.M."/>
            <person name="Perrotta A.R."/>
            <person name="Berdy B."/>
            <person name="Zhao S."/>
            <person name="Lieberman T.D."/>
            <person name="Swanson P.K."/>
            <person name="Smith M."/>
            <person name="Roesemann S."/>
            <person name="Alexander J.E."/>
            <person name="Rich S.A."/>
            <person name="Livny J."/>
            <person name="Vlamakis H."/>
            <person name="Clish C."/>
            <person name="Bullock K."/>
            <person name="Deik A."/>
            <person name="Scott J."/>
            <person name="Pierce K.A."/>
            <person name="Xavier R.J."/>
            <person name="Alm E.J."/>
        </authorList>
    </citation>
    <scope>NUCLEOTIDE SEQUENCE [LARGE SCALE GENOMIC DNA]</scope>
    <source>
        <strain evidence="4 5">BIOML-A32</strain>
        <strain evidence="3 6">BIOML-A9</strain>
    </source>
</reference>
<protein>
    <submittedName>
        <fullName evidence="3">Glycosyltransferase</fullName>
    </submittedName>
</protein>
<keyword evidence="3" id="KW-0808">Transferase</keyword>
<comment type="similarity">
    <text evidence="1">Belongs to the glycosyltransferase 2 family. WaaE/KdtX subfamily.</text>
</comment>
<dbReference type="Pfam" id="PF00535">
    <property type="entry name" value="Glycos_transf_2"/>
    <property type="match status" value="1"/>
</dbReference>
<dbReference type="PANTHER" id="PTHR43630:SF2">
    <property type="entry name" value="GLYCOSYLTRANSFERASE"/>
    <property type="match status" value="1"/>
</dbReference>
<evidence type="ECO:0000313" key="4">
    <source>
        <dbReference type="EMBL" id="MRZ49345.1"/>
    </source>
</evidence>
<gene>
    <name evidence="4" type="ORF">GKD66_03615</name>
    <name evidence="3" type="ORF">GKD67_01170</name>
</gene>
<dbReference type="InterPro" id="IPR029044">
    <property type="entry name" value="Nucleotide-diphossugar_trans"/>
</dbReference>
<dbReference type="Gene3D" id="3.90.550.10">
    <property type="entry name" value="Spore Coat Polysaccharide Biosynthesis Protein SpsA, Chain A"/>
    <property type="match status" value="1"/>
</dbReference>
<evidence type="ECO:0000313" key="3">
    <source>
        <dbReference type="EMBL" id="MRY91871.1"/>
    </source>
</evidence>
<dbReference type="EMBL" id="WKMC01000001">
    <property type="protein sequence ID" value="MRZ49345.1"/>
    <property type="molecule type" value="Genomic_DNA"/>
</dbReference>
<sequence length="294" mass="34292">MINYSIIIPHRNIPKLLQRCLDYIPYRDDVQIIVVDDNSDPQVVDFDNFPGMNIPNVEVYFTKEGKGAGYARNVGIEHVKGKWVFFADADDYFSKAFLSTIDTLKESKHDLIYFGSRCVDAITKEIHERDRKYTELMKEALAGNEDKYKYTAYVPFAKMIRSDLIRNNSILFDETVVANDMMGSIRMAYCSKSTGFDERCIYIREAREGSLMSKQSIQYLVCRFNVWLRVNDFLTDIGFSKYHINLIPILLKILFRGNFNVFRESCNLLLQDKKVSVNDQVSSLFIYRILKFKK</sequence>
<comment type="caution">
    <text evidence="3">The sequence shown here is derived from an EMBL/GenBank/DDBJ whole genome shotgun (WGS) entry which is preliminary data.</text>
</comment>
<dbReference type="CDD" id="cd00761">
    <property type="entry name" value="Glyco_tranf_GTA_type"/>
    <property type="match status" value="1"/>
</dbReference>
<dbReference type="Proteomes" id="UP000441358">
    <property type="component" value="Unassembled WGS sequence"/>
</dbReference>
<dbReference type="PANTHER" id="PTHR43630">
    <property type="entry name" value="POLY-BETA-1,6-N-ACETYL-D-GLUCOSAMINE SYNTHASE"/>
    <property type="match status" value="1"/>
</dbReference>
<dbReference type="AlphaFoldDB" id="A0A7K0GQZ2"/>
<feature type="domain" description="Glycosyltransferase 2-like" evidence="2">
    <location>
        <begin position="5"/>
        <end position="165"/>
    </location>
</feature>
<organism evidence="3 6">
    <name type="scientific">Parabacteroides distasonis</name>
    <dbReference type="NCBI Taxonomy" id="823"/>
    <lineage>
        <taxon>Bacteria</taxon>
        <taxon>Pseudomonadati</taxon>
        <taxon>Bacteroidota</taxon>
        <taxon>Bacteroidia</taxon>
        <taxon>Bacteroidales</taxon>
        <taxon>Tannerellaceae</taxon>
        <taxon>Parabacteroides</taxon>
    </lineage>
</organism>
<dbReference type="SUPFAM" id="SSF53448">
    <property type="entry name" value="Nucleotide-diphospho-sugar transferases"/>
    <property type="match status" value="1"/>
</dbReference>
<dbReference type="Proteomes" id="UP000461276">
    <property type="component" value="Unassembled WGS sequence"/>
</dbReference>
<dbReference type="EMBL" id="WKMY01000001">
    <property type="protein sequence ID" value="MRY91871.1"/>
    <property type="molecule type" value="Genomic_DNA"/>
</dbReference>
<accession>A0A7K0GQZ2</accession>
<dbReference type="InterPro" id="IPR001173">
    <property type="entry name" value="Glyco_trans_2-like"/>
</dbReference>
<dbReference type="RefSeq" id="WP_036629399.1">
    <property type="nucleotide sequence ID" value="NZ_CP054012.1"/>
</dbReference>
<name>A0A7K0GQZ2_PARDI</name>
<evidence type="ECO:0000256" key="1">
    <source>
        <dbReference type="ARBA" id="ARBA00038494"/>
    </source>
</evidence>